<keyword evidence="1" id="KW-0732">Signal</keyword>
<dbReference type="EMBL" id="UZWD01000007">
    <property type="protein sequence ID" value="VDS03389.1"/>
    <property type="molecule type" value="Genomic_DNA"/>
</dbReference>
<evidence type="ECO:0000313" key="3">
    <source>
        <dbReference type="Proteomes" id="UP000268844"/>
    </source>
</evidence>
<gene>
    <name evidence="2" type="ORF">DEVEQU_00512</name>
</gene>
<sequence length="199" mass="20637">MSLNLFGKLASVAAIALGVSACVDVNIDVAVTSTTTARATMTQVMTADLYAMVKMGEESGESSEAGFCDEGTLTENADGTATCTMVEEGPFASLDMGSGEGGMSFTDIGNGLVRVALPTVAMKKELGADEEMDEETKQMVLAFFEGHSITLTISGAEVTDTNMTRAADGKSASQVIPMLDLINGTVDLPDELFAVVRAP</sequence>
<evidence type="ECO:0008006" key="4">
    <source>
        <dbReference type="Google" id="ProtNLM"/>
    </source>
</evidence>
<dbReference type="Proteomes" id="UP000268844">
    <property type="component" value="Unassembled WGS sequence"/>
</dbReference>
<keyword evidence="3" id="KW-1185">Reference proteome</keyword>
<dbReference type="OrthoDB" id="7948896at2"/>
<accession>A0A3S4C9S5</accession>
<dbReference type="RefSeq" id="WP_126149002.1">
    <property type="nucleotide sequence ID" value="NZ_JBHTMH010000001.1"/>
</dbReference>
<proteinExistence type="predicted"/>
<reference evidence="2 3" key="1">
    <citation type="submission" date="2018-12" db="EMBL/GenBank/DDBJ databases">
        <authorList>
            <person name="Criscuolo A."/>
        </authorList>
    </citation>
    <scope>NUCLEOTIDE SEQUENCE [LARGE SCALE GENOMIC DNA]</scope>
    <source>
        <strain evidence="2">ACIP1116281</strain>
    </source>
</reference>
<protein>
    <recommendedName>
        <fullName evidence="4">Lipoprotein</fullName>
    </recommendedName>
</protein>
<evidence type="ECO:0000256" key="1">
    <source>
        <dbReference type="SAM" id="SignalP"/>
    </source>
</evidence>
<organism evidence="2 3">
    <name type="scientific">Devosia equisanguinis</name>
    <dbReference type="NCBI Taxonomy" id="2490941"/>
    <lineage>
        <taxon>Bacteria</taxon>
        <taxon>Pseudomonadati</taxon>
        <taxon>Pseudomonadota</taxon>
        <taxon>Alphaproteobacteria</taxon>
        <taxon>Hyphomicrobiales</taxon>
        <taxon>Devosiaceae</taxon>
        <taxon>Devosia</taxon>
    </lineage>
</organism>
<dbReference type="AlphaFoldDB" id="A0A3S4C9S5"/>
<feature type="signal peptide" evidence="1">
    <location>
        <begin position="1"/>
        <end position="16"/>
    </location>
</feature>
<name>A0A3S4C9S5_9HYPH</name>
<evidence type="ECO:0000313" key="2">
    <source>
        <dbReference type="EMBL" id="VDS03389.1"/>
    </source>
</evidence>
<feature type="chain" id="PRO_5018737911" description="Lipoprotein" evidence="1">
    <location>
        <begin position="17"/>
        <end position="199"/>
    </location>
</feature>